<dbReference type="Gene3D" id="3.90.1720.10">
    <property type="entry name" value="endopeptidase domain like (from Nostoc punctiforme)"/>
    <property type="match status" value="1"/>
</dbReference>
<sequence length="586" mass="60585">MILQRRWRARGAVGVAVGVLVCGGVWPAAGAQGPGDESGVGPGVVVGDTRPGEAFADPKVAELQRTAGGVQRELAELAGRVRQADDEVRLATGRAAQARSAREAADRVVAERRGEVDAFLSAYFATTSAPSELQVLFTADSPEDFLTGSDLVARLRTDLDRRLGAALGRQRAAADAENAATTSERTAAERKADLDRRTADATNRAAAVSSEMRGQVDATNQAVIARQKAQSERNAATAANWRAYTGRLAAAGITPPAVATIRNPATMPAGLLPVTGADGAPQPGVAQADVNGERLLVLPAETVKAVDTAIAALGKPYVPLGEGPTAYSCDGLVRASYAASGIALPGAVGDQMAVLTPVADPRPGDVVFLGPARLGAQGVGIVLDEHTMLAADARLAGVVVADLPARENTLGFGRPTLPQRAPQPVPKATDGGLAWRCGGVELPPRGAGEAVGAWGGYPNGLIPLTALCPVGQASHVLRCDAAEAFKAMSSYHEASFGTPICLTDSYRPFAAQVRLYASKPALAAVPGTSNHGWGLAVDLCGGVQSHGTAEYAWMIANAPRFGWSNPPWARPGAGREEPWHWEYTGP</sequence>
<dbReference type="PANTHER" id="PTHR47053">
    <property type="entry name" value="MUREIN DD-ENDOPEPTIDASE MEPH-RELATED"/>
    <property type="match status" value="1"/>
</dbReference>
<dbReference type="GO" id="GO:0006508">
    <property type="term" value="P:proteolysis"/>
    <property type="evidence" value="ECO:0007669"/>
    <property type="project" value="UniProtKB-KW"/>
</dbReference>
<dbReference type="InterPro" id="IPR003709">
    <property type="entry name" value="VanY-like_core_dom"/>
</dbReference>
<dbReference type="PANTHER" id="PTHR47053:SF1">
    <property type="entry name" value="MUREIN DD-ENDOPEPTIDASE MEPH-RELATED"/>
    <property type="match status" value="1"/>
</dbReference>
<name>A0A2S6GGB9_9PSEU</name>
<protein>
    <submittedName>
        <fullName evidence="7">NlpC/P60 family protein</fullName>
    </submittedName>
</protein>
<keyword evidence="3" id="KW-0378">Hydrolase</keyword>
<organism evidence="7 8">
    <name type="scientific">Actinokineospora auranticolor</name>
    <dbReference type="NCBI Taxonomy" id="155976"/>
    <lineage>
        <taxon>Bacteria</taxon>
        <taxon>Bacillati</taxon>
        <taxon>Actinomycetota</taxon>
        <taxon>Actinomycetes</taxon>
        <taxon>Pseudonocardiales</taxon>
        <taxon>Pseudonocardiaceae</taxon>
        <taxon>Actinokineospora</taxon>
    </lineage>
</organism>
<dbReference type="InterPro" id="IPR038765">
    <property type="entry name" value="Papain-like_cys_pep_sf"/>
</dbReference>
<evidence type="ECO:0000256" key="4">
    <source>
        <dbReference type="ARBA" id="ARBA00022807"/>
    </source>
</evidence>
<dbReference type="SUPFAM" id="SSF55166">
    <property type="entry name" value="Hedgehog/DD-peptidase"/>
    <property type="match status" value="1"/>
</dbReference>
<proteinExistence type="inferred from homology"/>
<keyword evidence="4" id="KW-0788">Thiol protease</keyword>
<evidence type="ECO:0000256" key="1">
    <source>
        <dbReference type="ARBA" id="ARBA00007074"/>
    </source>
</evidence>
<feature type="compositionally biased region" description="Low complexity" evidence="5">
    <location>
        <begin position="168"/>
        <end position="185"/>
    </location>
</feature>
<evidence type="ECO:0000313" key="7">
    <source>
        <dbReference type="EMBL" id="PPK64196.1"/>
    </source>
</evidence>
<dbReference type="RefSeq" id="WP_245931629.1">
    <property type="nucleotide sequence ID" value="NZ_CP154825.1"/>
</dbReference>
<dbReference type="CDD" id="cd14814">
    <property type="entry name" value="Peptidase_M15"/>
    <property type="match status" value="1"/>
</dbReference>
<comment type="caution">
    <text evidence="7">The sequence shown here is derived from an EMBL/GenBank/DDBJ whole genome shotgun (WGS) entry which is preliminary data.</text>
</comment>
<feature type="compositionally biased region" description="Basic and acidic residues" evidence="5">
    <location>
        <begin position="186"/>
        <end position="199"/>
    </location>
</feature>
<feature type="region of interest" description="Disordered" evidence="5">
    <location>
        <begin position="31"/>
        <end position="51"/>
    </location>
</feature>
<dbReference type="Pfam" id="PF02557">
    <property type="entry name" value="VanY"/>
    <property type="match status" value="1"/>
</dbReference>
<keyword evidence="8" id="KW-1185">Reference proteome</keyword>
<gene>
    <name evidence="7" type="ORF">CLV40_12160</name>
</gene>
<feature type="compositionally biased region" description="Gly residues" evidence="5">
    <location>
        <begin position="32"/>
        <end position="44"/>
    </location>
</feature>
<dbReference type="PROSITE" id="PS51935">
    <property type="entry name" value="NLPC_P60"/>
    <property type="match status" value="1"/>
</dbReference>
<evidence type="ECO:0000256" key="5">
    <source>
        <dbReference type="SAM" id="MobiDB-lite"/>
    </source>
</evidence>
<reference evidence="7 8" key="1">
    <citation type="submission" date="2018-02" db="EMBL/GenBank/DDBJ databases">
        <title>Genomic Encyclopedia of Archaeal and Bacterial Type Strains, Phase II (KMG-II): from individual species to whole genera.</title>
        <authorList>
            <person name="Goeker M."/>
        </authorList>
    </citation>
    <scope>NUCLEOTIDE SEQUENCE [LARGE SCALE GENOMIC DNA]</scope>
    <source>
        <strain evidence="7 8">YU 961-1</strain>
    </source>
</reference>
<feature type="domain" description="NlpC/P60" evidence="6">
    <location>
        <begin position="299"/>
        <end position="422"/>
    </location>
</feature>
<dbReference type="Proteomes" id="UP000239203">
    <property type="component" value="Unassembled WGS sequence"/>
</dbReference>
<evidence type="ECO:0000256" key="2">
    <source>
        <dbReference type="ARBA" id="ARBA00022670"/>
    </source>
</evidence>
<dbReference type="SUPFAM" id="SSF54001">
    <property type="entry name" value="Cysteine proteinases"/>
    <property type="match status" value="1"/>
</dbReference>
<feature type="region of interest" description="Disordered" evidence="5">
    <location>
        <begin position="168"/>
        <end position="213"/>
    </location>
</feature>
<dbReference type="GO" id="GO:0008234">
    <property type="term" value="F:cysteine-type peptidase activity"/>
    <property type="evidence" value="ECO:0007669"/>
    <property type="project" value="UniProtKB-KW"/>
</dbReference>
<evidence type="ECO:0000313" key="8">
    <source>
        <dbReference type="Proteomes" id="UP000239203"/>
    </source>
</evidence>
<comment type="similarity">
    <text evidence="1">Belongs to the peptidase C40 family.</text>
</comment>
<dbReference type="Pfam" id="PF00877">
    <property type="entry name" value="NLPC_P60"/>
    <property type="match status" value="1"/>
</dbReference>
<dbReference type="InterPro" id="IPR000064">
    <property type="entry name" value="NLP_P60_dom"/>
</dbReference>
<evidence type="ECO:0000256" key="3">
    <source>
        <dbReference type="ARBA" id="ARBA00022801"/>
    </source>
</evidence>
<dbReference type="AlphaFoldDB" id="A0A2S6GGB9"/>
<dbReference type="InterPro" id="IPR051202">
    <property type="entry name" value="Peptidase_C40"/>
</dbReference>
<evidence type="ECO:0000259" key="6">
    <source>
        <dbReference type="PROSITE" id="PS51935"/>
    </source>
</evidence>
<dbReference type="EMBL" id="PTIX01000021">
    <property type="protein sequence ID" value="PPK64196.1"/>
    <property type="molecule type" value="Genomic_DNA"/>
</dbReference>
<accession>A0A2S6GGB9</accession>
<keyword evidence="2" id="KW-0645">Protease</keyword>
<dbReference type="InterPro" id="IPR009045">
    <property type="entry name" value="Zn_M74/Hedgehog-like"/>
</dbReference>
<dbReference type="Gene3D" id="3.30.1380.10">
    <property type="match status" value="1"/>
</dbReference>